<gene>
    <name evidence="2" type="ORF">SINU_05665</name>
</gene>
<name>A0A0U1QQ26_9BACL</name>
<feature type="transmembrane region" description="Helical" evidence="1">
    <location>
        <begin position="18"/>
        <end position="37"/>
    </location>
</feature>
<dbReference type="EMBL" id="AFVQ02000069">
    <property type="protein sequence ID" value="KLI02885.1"/>
    <property type="molecule type" value="Genomic_DNA"/>
</dbReference>
<evidence type="ECO:0000313" key="2">
    <source>
        <dbReference type="EMBL" id="KLI02885.1"/>
    </source>
</evidence>
<comment type="caution">
    <text evidence="2">The sequence shown here is derived from an EMBL/GenBank/DDBJ whole genome shotgun (WGS) entry which is preliminary data.</text>
</comment>
<evidence type="ECO:0000313" key="3">
    <source>
        <dbReference type="Proteomes" id="UP000035553"/>
    </source>
</evidence>
<dbReference type="OrthoDB" id="5689045at2"/>
<keyword evidence="1" id="KW-1133">Transmembrane helix</keyword>
<accession>A0A0U1QQ26</accession>
<dbReference type="RefSeq" id="WP_010023729.1">
    <property type="nucleotide sequence ID" value="NZ_AFVQ02000069.1"/>
</dbReference>
<dbReference type="STRING" id="1069536.SINU_05665"/>
<keyword evidence="1" id="KW-0812">Transmembrane</keyword>
<feature type="transmembrane region" description="Helical" evidence="1">
    <location>
        <begin position="43"/>
        <end position="63"/>
    </location>
</feature>
<sequence length="125" mass="14191">MLKSIIAFLEPNNKPEGYIFSSAKLVTALMVAGILLYTFTGGWGTIACLSLAIGLMIGRYLLVKQATNDFRDMHHAKKGYAQTKNKDYLRFIQARGQQMLRDNKALTKSAKKEIHELLTYTERYL</sequence>
<evidence type="ECO:0000256" key="1">
    <source>
        <dbReference type="SAM" id="Phobius"/>
    </source>
</evidence>
<dbReference type="AlphaFoldDB" id="A0A0U1QQ26"/>
<organism evidence="2 3">
    <name type="scientific">Sporolactobacillus inulinus CASD</name>
    <dbReference type="NCBI Taxonomy" id="1069536"/>
    <lineage>
        <taxon>Bacteria</taxon>
        <taxon>Bacillati</taxon>
        <taxon>Bacillota</taxon>
        <taxon>Bacilli</taxon>
        <taxon>Bacillales</taxon>
        <taxon>Sporolactobacillaceae</taxon>
        <taxon>Sporolactobacillus</taxon>
    </lineage>
</organism>
<reference evidence="2 3" key="1">
    <citation type="journal article" date="2011" name="J. Bacteriol.">
        <title>Draft genome sequence of Sporolactobacillus inulinus strain CASD, an efficient D-lactic acid-producing bacterium with high-concentration lactate tolerance capability.</title>
        <authorList>
            <person name="Yu B."/>
            <person name="Su F."/>
            <person name="Wang L."/>
            <person name="Xu K."/>
            <person name="Zhao B."/>
            <person name="Xu P."/>
        </authorList>
    </citation>
    <scope>NUCLEOTIDE SEQUENCE [LARGE SCALE GENOMIC DNA]</scope>
    <source>
        <strain evidence="2 3">CASD</strain>
    </source>
</reference>
<dbReference type="Proteomes" id="UP000035553">
    <property type="component" value="Unassembled WGS sequence"/>
</dbReference>
<keyword evidence="3" id="KW-1185">Reference proteome</keyword>
<protein>
    <submittedName>
        <fullName evidence="2">Uncharacterized protein</fullName>
    </submittedName>
</protein>
<keyword evidence="1" id="KW-0472">Membrane</keyword>
<proteinExistence type="predicted"/>